<organism evidence="4 5">
    <name type="scientific">Achromobacter spanius</name>
    <dbReference type="NCBI Taxonomy" id="217203"/>
    <lineage>
        <taxon>Bacteria</taxon>
        <taxon>Pseudomonadati</taxon>
        <taxon>Pseudomonadota</taxon>
        <taxon>Betaproteobacteria</taxon>
        <taxon>Burkholderiales</taxon>
        <taxon>Alcaligenaceae</taxon>
        <taxon>Achromobacter</taxon>
    </lineage>
</organism>
<sequence length="472" mass="49645">MNQTVQATLPAGTLTGVQERGGVCRFSAIPYARPPVGKLRFAPPEAATWQGDLDATQPGPVAPQLPSRLRDAMGDFNAPQSEDCLHLTVWTPAADGARRPVVVWLHGGAWQSGGGALDWYDGSALAARGDLVVVAVNYRLAALGWLYVPGQTANVGLLDQEAAIDWVFDNITGLGGDPERVTVMGQSAGASSICAMLARKPRFSRAILQSAALGRGFRSAAQAQALGQAFLEAAGVASLDAARALPVSALLAAQQSPAVAEVLRAEGSSRSQFCPVLDGHVLPEDIAPALQRAASRADVLVAYTRNEMAAFPGYVANATKAEGLATTDNHARAHVDPNHVGNVSPGHVDPSRVDHVKPGHVDHVGPALDDPIGDQVFGAPSRAWARAAVTQGRQAWLARFDVAPTARFKACHCIELPFVFDTVSAFGDAPMLAGLDAAHAQRLTAQTQQAWLAFIRGDAPDWPMAPHLHVFA</sequence>
<evidence type="ECO:0000256" key="1">
    <source>
        <dbReference type="ARBA" id="ARBA00005964"/>
    </source>
</evidence>
<dbReference type="PANTHER" id="PTHR11559">
    <property type="entry name" value="CARBOXYLESTERASE"/>
    <property type="match status" value="1"/>
</dbReference>
<dbReference type="SUPFAM" id="SSF53474">
    <property type="entry name" value="alpha/beta-Hydrolases"/>
    <property type="match status" value="1"/>
</dbReference>
<dbReference type="AlphaFoldDB" id="A0A2S5GPQ6"/>
<dbReference type="InterPro" id="IPR050309">
    <property type="entry name" value="Type-B_Carboxylest/Lipase"/>
</dbReference>
<evidence type="ECO:0000313" key="4">
    <source>
        <dbReference type="EMBL" id="PPA75082.1"/>
    </source>
</evidence>
<comment type="similarity">
    <text evidence="1">Belongs to the type-B carboxylesterase/lipase family.</text>
</comment>
<proteinExistence type="inferred from homology"/>
<dbReference type="InterPro" id="IPR029058">
    <property type="entry name" value="AB_hydrolase_fold"/>
</dbReference>
<dbReference type="OrthoDB" id="9775851at2"/>
<dbReference type="Gene3D" id="3.40.50.1820">
    <property type="entry name" value="alpha/beta hydrolase"/>
    <property type="match status" value="1"/>
</dbReference>
<accession>A0A2S5GPQ6</accession>
<protein>
    <submittedName>
        <fullName evidence="4">Carboxylesterase/lipase family protein</fullName>
    </submittedName>
</protein>
<feature type="domain" description="Carboxylesterase type B" evidence="3">
    <location>
        <begin position="8"/>
        <end position="461"/>
    </location>
</feature>
<dbReference type="InterPro" id="IPR002018">
    <property type="entry name" value="CarbesteraseB"/>
</dbReference>
<dbReference type="GO" id="GO:0004104">
    <property type="term" value="F:cholinesterase activity"/>
    <property type="evidence" value="ECO:0007669"/>
    <property type="project" value="InterPro"/>
</dbReference>
<evidence type="ECO:0000259" key="3">
    <source>
        <dbReference type="Pfam" id="PF00135"/>
    </source>
</evidence>
<reference evidence="4 5" key="1">
    <citation type="submission" date="2018-02" db="EMBL/GenBank/DDBJ databases">
        <title>Draft Genome of Achromobacter spanius stain 6.</title>
        <authorList>
            <person name="Gunasekera T.S."/>
            <person name="Radwan O."/>
            <person name="Ruiz O.N."/>
        </authorList>
    </citation>
    <scope>NUCLEOTIDE SEQUENCE [LARGE SCALE GENOMIC DNA]</scope>
    <source>
        <strain evidence="4 5">6</strain>
    </source>
</reference>
<comment type="caution">
    <text evidence="4">The sequence shown here is derived from an EMBL/GenBank/DDBJ whole genome shotgun (WGS) entry which is preliminary data.</text>
</comment>
<name>A0A2S5GPQ6_9BURK</name>
<evidence type="ECO:0000313" key="5">
    <source>
        <dbReference type="Proteomes" id="UP000239990"/>
    </source>
</evidence>
<keyword evidence="2" id="KW-0378">Hydrolase</keyword>
<dbReference type="RefSeq" id="WP_104144353.1">
    <property type="nucleotide sequence ID" value="NZ_PREU01000007.1"/>
</dbReference>
<evidence type="ECO:0000256" key="2">
    <source>
        <dbReference type="ARBA" id="ARBA00022801"/>
    </source>
</evidence>
<dbReference type="PRINTS" id="PR00878">
    <property type="entry name" value="CHOLNESTRASE"/>
</dbReference>
<dbReference type="EMBL" id="PREU01000007">
    <property type="protein sequence ID" value="PPA75082.1"/>
    <property type="molecule type" value="Genomic_DNA"/>
</dbReference>
<dbReference type="Proteomes" id="UP000239990">
    <property type="component" value="Unassembled WGS sequence"/>
</dbReference>
<dbReference type="InterPro" id="IPR000997">
    <property type="entry name" value="Cholinesterase"/>
</dbReference>
<dbReference type="Pfam" id="PF00135">
    <property type="entry name" value="COesterase"/>
    <property type="match status" value="1"/>
</dbReference>
<gene>
    <name evidence="4" type="ORF">C4E15_17215</name>
</gene>